<proteinExistence type="predicted"/>
<evidence type="ECO:0000313" key="4">
    <source>
        <dbReference type="EMBL" id="MFC3714555.1"/>
    </source>
</evidence>
<gene>
    <name evidence="4" type="ORF">ACFONC_00085</name>
</gene>
<comment type="caution">
    <text evidence="4">The sequence shown here is derived from an EMBL/GenBank/DDBJ whole genome shotgun (WGS) entry which is preliminary data.</text>
</comment>
<feature type="region of interest" description="Disordered" evidence="2">
    <location>
        <begin position="295"/>
        <end position="326"/>
    </location>
</feature>
<name>A0ABV7XED8_9GAMM</name>
<evidence type="ECO:0000256" key="2">
    <source>
        <dbReference type="SAM" id="MobiDB-lite"/>
    </source>
</evidence>
<dbReference type="Gene3D" id="3.40.50.1820">
    <property type="entry name" value="alpha/beta hydrolase"/>
    <property type="match status" value="1"/>
</dbReference>
<evidence type="ECO:0000256" key="1">
    <source>
        <dbReference type="ARBA" id="ARBA00022801"/>
    </source>
</evidence>
<dbReference type="PANTHER" id="PTHR48081:SF9">
    <property type="entry name" value="CARBOXYLESTERASE"/>
    <property type="match status" value="1"/>
</dbReference>
<dbReference type="EMBL" id="JBHRYA010000001">
    <property type="protein sequence ID" value="MFC3714555.1"/>
    <property type="molecule type" value="Genomic_DNA"/>
</dbReference>
<dbReference type="PANTHER" id="PTHR48081">
    <property type="entry name" value="AB HYDROLASE SUPERFAMILY PROTEIN C4A8.06C"/>
    <property type="match status" value="1"/>
</dbReference>
<keyword evidence="1 4" id="KW-0378">Hydrolase</keyword>
<accession>A0ABV7XED8</accession>
<evidence type="ECO:0000259" key="3">
    <source>
        <dbReference type="Pfam" id="PF20434"/>
    </source>
</evidence>
<feature type="compositionally biased region" description="Basic and acidic residues" evidence="2">
    <location>
        <begin position="312"/>
        <end position="326"/>
    </location>
</feature>
<organism evidence="4 5">
    <name type="scientific">Luteimonas soli</name>
    <dbReference type="NCBI Taxonomy" id="1648966"/>
    <lineage>
        <taxon>Bacteria</taxon>
        <taxon>Pseudomonadati</taxon>
        <taxon>Pseudomonadota</taxon>
        <taxon>Gammaproteobacteria</taxon>
        <taxon>Lysobacterales</taxon>
        <taxon>Lysobacteraceae</taxon>
        <taxon>Luteimonas</taxon>
    </lineage>
</organism>
<dbReference type="GO" id="GO:0016787">
    <property type="term" value="F:hydrolase activity"/>
    <property type="evidence" value="ECO:0007669"/>
    <property type="project" value="UniProtKB-KW"/>
</dbReference>
<dbReference type="InterPro" id="IPR050300">
    <property type="entry name" value="GDXG_lipolytic_enzyme"/>
</dbReference>
<reference evidence="5" key="1">
    <citation type="journal article" date="2019" name="Int. J. Syst. Evol. Microbiol.">
        <title>The Global Catalogue of Microorganisms (GCM) 10K type strain sequencing project: providing services to taxonomists for standard genome sequencing and annotation.</title>
        <authorList>
            <consortium name="The Broad Institute Genomics Platform"/>
            <consortium name="The Broad Institute Genome Sequencing Center for Infectious Disease"/>
            <person name="Wu L."/>
            <person name="Ma J."/>
        </authorList>
    </citation>
    <scope>NUCLEOTIDE SEQUENCE [LARGE SCALE GENOMIC DNA]</scope>
    <source>
        <strain evidence="5">KCTC 42441</strain>
    </source>
</reference>
<dbReference type="SUPFAM" id="SSF53474">
    <property type="entry name" value="alpha/beta-Hydrolases"/>
    <property type="match status" value="1"/>
</dbReference>
<dbReference type="Proteomes" id="UP001595705">
    <property type="component" value="Unassembled WGS sequence"/>
</dbReference>
<dbReference type="Pfam" id="PF20434">
    <property type="entry name" value="BD-FAE"/>
    <property type="match status" value="1"/>
</dbReference>
<keyword evidence="5" id="KW-1185">Reference proteome</keyword>
<dbReference type="RefSeq" id="WP_386741476.1">
    <property type="nucleotide sequence ID" value="NZ_JBHRYA010000001.1"/>
</dbReference>
<sequence length="326" mass="35319">MTRSSHPLRTPARRIIRLALPLSLLLCTGCESLLFRFVNRSLPPPEATVAYAPELGLSLDIYRPRPTLTRAASDGGAPVVVFFYGGAWQRGERAQYRFVGQRLAQHGILAIVADYRTWPRAGFPEFMDDAARAVAWADGHAARWGGDPQRLFLAGHSAGAHIAALLATDGRYLGRRGIASSGLAGVIGMSGPYDFEITGKLRPIFGDPGQWPRAQPVNFVDGDEPPFLLIHGLRDSTVESADSVQLARSLRAHGVDTRLVLLPEGTHSTPLAGLYDPRRAPSALPAILAFVRQDASVPPPSQSHGPSLHRTQAHDHDADRHPLVSQ</sequence>
<dbReference type="InterPro" id="IPR049492">
    <property type="entry name" value="BD-FAE-like_dom"/>
</dbReference>
<evidence type="ECO:0000313" key="5">
    <source>
        <dbReference type="Proteomes" id="UP001595705"/>
    </source>
</evidence>
<protein>
    <submittedName>
        <fullName evidence="4">Alpha/beta hydrolase</fullName>
    </submittedName>
</protein>
<dbReference type="InterPro" id="IPR029058">
    <property type="entry name" value="AB_hydrolase_fold"/>
</dbReference>
<feature type="domain" description="BD-FAE-like" evidence="3">
    <location>
        <begin position="59"/>
        <end position="250"/>
    </location>
</feature>